<protein>
    <submittedName>
        <fullName evidence="1">Uncharacterized protein</fullName>
    </submittedName>
</protein>
<gene>
    <name evidence="1" type="ORF">ANE_LOCUS21616</name>
</gene>
<dbReference type="Proteomes" id="UP000489600">
    <property type="component" value="Unassembled WGS sequence"/>
</dbReference>
<comment type="caution">
    <text evidence="1">The sequence shown here is derived from an EMBL/GenBank/DDBJ whole genome shotgun (WGS) entry which is preliminary data.</text>
</comment>
<keyword evidence="2" id="KW-1185">Reference proteome</keyword>
<sequence>MVASPPLLSIFEGIQSRTTSEWFWILRTEREYLKDSYMDAALALLRVRHNLHPEWFRSERVCFGECMLTMMWTAKYKEEFLPSSANADGGGKLLPAGSLDYQKEQRSYGVLKLMIYTSHCISKAIIGWHCG</sequence>
<name>A0A565CC80_9BRAS</name>
<proteinExistence type="predicted"/>
<dbReference type="AlphaFoldDB" id="A0A565CC80"/>
<dbReference type="EMBL" id="CABITT030000007">
    <property type="protein sequence ID" value="VVB11172.1"/>
    <property type="molecule type" value="Genomic_DNA"/>
</dbReference>
<evidence type="ECO:0000313" key="1">
    <source>
        <dbReference type="EMBL" id="VVB11172.1"/>
    </source>
</evidence>
<evidence type="ECO:0000313" key="2">
    <source>
        <dbReference type="Proteomes" id="UP000489600"/>
    </source>
</evidence>
<organism evidence="1 2">
    <name type="scientific">Arabis nemorensis</name>
    <dbReference type="NCBI Taxonomy" id="586526"/>
    <lineage>
        <taxon>Eukaryota</taxon>
        <taxon>Viridiplantae</taxon>
        <taxon>Streptophyta</taxon>
        <taxon>Embryophyta</taxon>
        <taxon>Tracheophyta</taxon>
        <taxon>Spermatophyta</taxon>
        <taxon>Magnoliopsida</taxon>
        <taxon>eudicotyledons</taxon>
        <taxon>Gunneridae</taxon>
        <taxon>Pentapetalae</taxon>
        <taxon>rosids</taxon>
        <taxon>malvids</taxon>
        <taxon>Brassicales</taxon>
        <taxon>Brassicaceae</taxon>
        <taxon>Arabideae</taxon>
        <taxon>Arabis</taxon>
    </lineage>
</organism>
<reference evidence="1" key="1">
    <citation type="submission" date="2019-07" db="EMBL/GenBank/DDBJ databases">
        <authorList>
            <person name="Dittberner H."/>
        </authorList>
    </citation>
    <scope>NUCLEOTIDE SEQUENCE [LARGE SCALE GENOMIC DNA]</scope>
</reference>
<accession>A0A565CC80</accession>